<dbReference type="RefSeq" id="WP_232061774.1">
    <property type="nucleotide sequence ID" value="NZ_AP022314.1"/>
</dbReference>
<dbReference type="AlphaFoldDB" id="A0AAD1H0V1"/>
<evidence type="ECO:0000313" key="1">
    <source>
        <dbReference type="EMBL" id="BBU22170.1"/>
    </source>
</evidence>
<dbReference type="Proteomes" id="UP000464624">
    <property type="component" value="Chromosome"/>
</dbReference>
<reference evidence="1 2" key="1">
    <citation type="submission" date="2019-12" db="EMBL/GenBank/DDBJ databases">
        <title>Complete genome sequence of Mycolicibacterium xenopi str. JCM15661T.</title>
        <authorList>
            <person name="Yoshida M."/>
            <person name="Fukano H."/>
            <person name="Asakura T."/>
            <person name="Hoshino Y."/>
        </authorList>
    </citation>
    <scope>NUCLEOTIDE SEQUENCE [LARGE SCALE GENOMIC DNA]</scope>
    <source>
        <strain evidence="1 2">JCM 15661T</strain>
    </source>
</reference>
<evidence type="ECO:0000313" key="2">
    <source>
        <dbReference type="Proteomes" id="UP000464624"/>
    </source>
</evidence>
<organism evidence="1 2">
    <name type="scientific">Mycobacterium xenopi</name>
    <dbReference type="NCBI Taxonomy" id="1789"/>
    <lineage>
        <taxon>Bacteria</taxon>
        <taxon>Bacillati</taxon>
        <taxon>Actinomycetota</taxon>
        <taxon>Actinomycetes</taxon>
        <taxon>Mycobacteriales</taxon>
        <taxon>Mycobacteriaceae</taxon>
        <taxon>Mycobacterium</taxon>
    </lineage>
</organism>
<name>A0AAD1H0V1_MYCXE</name>
<gene>
    <name evidence="1" type="ORF">MYXE_19600</name>
</gene>
<accession>A0AAD1H0V1</accession>
<proteinExistence type="predicted"/>
<protein>
    <submittedName>
        <fullName evidence="1">Uncharacterized protein</fullName>
    </submittedName>
</protein>
<dbReference type="KEGG" id="mxe:MYXE_19600"/>
<sequence>MYKLKLALHKGEPGQDGTTHIDLDSIGGTKAAGKLIKVNADVDGFEYTFERVAERYFPTTINNVGQGNPTSTLTVVPIPARGWDRRVRVHAQTIVTPTGPNVAVDLVARLNGETNGNIVARCFGIGGAKERLQLTPGPPAGSADAYDWIPAGTPANIYLRTEQQSGSDSYTASAATTLCSVETQPIP</sequence>
<dbReference type="EMBL" id="AP022314">
    <property type="protein sequence ID" value="BBU22170.1"/>
    <property type="molecule type" value="Genomic_DNA"/>
</dbReference>